<dbReference type="GO" id="GO:0051015">
    <property type="term" value="F:actin filament binding"/>
    <property type="evidence" value="ECO:0007669"/>
    <property type="project" value="TreeGrafter"/>
</dbReference>
<dbReference type="GO" id="GO:0000146">
    <property type="term" value="F:microfilament motor activity"/>
    <property type="evidence" value="ECO:0007669"/>
    <property type="project" value="TreeGrafter"/>
</dbReference>
<dbReference type="AlphaFoldDB" id="A0A024G6K9"/>
<dbReference type="Proteomes" id="UP000053237">
    <property type="component" value="Unassembled WGS sequence"/>
</dbReference>
<dbReference type="Pfam" id="PF06017">
    <property type="entry name" value="Myosin_TH1"/>
    <property type="match status" value="1"/>
</dbReference>
<keyword evidence="10" id="KW-1185">Reference proteome</keyword>
<keyword evidence="2 6" id="KW-0067">ATP-binding</keyword>
<keyword evidence="4 6" id="KW-0505">Motor protein</keyword>
<dbReference type="SUPFAM" id="SSF52540">
    <property type="entry name" value="P-loop containing nucleoside triphosphate hydrolases"/>
    <property type="match status" value="1"/>
</dbReference>
<feature type="binding site" evidence="6">
    <location>
        <begin position="103"/>
        <end position="110"/>
    </location>
    <ligand>
        <name>ATP</name>
        <dbReference type="ChEBI" id="CHEBI:30616"/>
    </ligand>
</feature>
<accession>A0A024G6K9</accession>
<dbReference type="SMART" id="SM00242">
    <property type="entry name" value="MYSc"/>
    <property type="match status" value="1"/>
</dbReference>
<keyword evidence="3 6" id="KW-0518">Myosin</keyword>
<evidence type="ECO:0000313" key="9">
    <source>
        <dbReference type="EMBL" id="CCI42308.1"/>
    </source>
</evidence>
<dbReference type="InParanoid" id="A0A024G6K9"/>
<protein>
    <recommendedName>
        <fullName evidence="11">Myosin motor domain-containing protein</fullName>
    </recommendedName>
</protein>
<evidence type="ECO:0000256" key="3">
    <source>
        <dbReference type="ARBA" id="ARBA00023123"/>
    </source>
</evidence>
<evidence type="ECO:0000256" key="4">
    <source>
        <dbReference type="ARBA" id="ARBA00023175"/>
    </source>
</evidence>
<dbReference type="Gene3D" id="1.10.10.820">
    <property type="match status" value="1"/>
</dbReference>
<dbReference type="STRING" id="65357.A0A024G6K9"/>
<reference evidence="9 10" key="1">
    <citation type="submission" date="2012-05" db="EMBL/GenBank/DDBJ databases">
        <title>Recombination and specialization in a pathogen metapopulation.</title>
        <authorList>
            <person name="Gardiner A."/>
            <person name="Kemen E."/>
            <person name="Schultz-Larsen T."/>
            <person name="MacLean D."/>
            <person name="Van Oosterhout C."/>
            <person name="Jones J.D.G."/>
        </authorList>
    </citation>
    <scope>NUCLEOTIDE SEQUENCE [LARGE SCALE GENOMIC DNA]</scope>
    <source>
        <strain evidence="9 10">Ac Nc2</strain>
    </source>
</reference>
<proteinExistence type="inferred from homology"/>
<dbReference type="EMBL" id="CAIX01000032">
    <property type="protein sequence ID" value="CCI42308.1"/>
    <property type="molecule type" value="Genomic_DNA"/>
</dbReference>
<evidence type="ECO:0008006" key="11">
    <source>
        <dbReference type="Google" id="ProtNLM"/>
    </source>
</evidence>
<dbReference type="GO" id="GO:0005524">
    <property type="term" value="F:ATP binding"/>
    <property type="evidence" value="ECO:0007669"/>
    <property type="project" value="UniProtKB-UniRule"/>
</dbReference>
<evidence type="ECO:0000256" key="6">
    <source>
        <dbReference type="PROSITE-ProRule" id="PRU00782"/>
    </source>
</evidence>
<dbReference type="PRINTS" id="PR00193">
    <property type="entry name" value="MYOSINHEAVY"/>
</dbReference>
<feature type="domain" description="TH1" evidence="8">
    <location>
        <begin position="896"/>
        <end position="1078"/>
    </location>
</feature>
<comment type="similarity">
    <text evidence="6">Belongs to the TRAFAC class myosin-kinesin ATPase superfamily. Myosin family.</text>
</comment>
<dbReference type="Gene3D" id="1.20.58.530">
    <property type="match status" value="1"/>
</dbReference>
<dbReference type="OrthoDB" id="6108017at2759"/>
<dbReference type="Pfam" id="PF00063">
    <property type="entry name" value="Myosin_head"/>
    <property type="match status" value="1"/>
</dbReference>
<dbReference type="Gene3D" id="1.20.5.4820">
    <property type="match status" value="1"/>
</dbReference>
<evidence type="ECO:0000259" key="8">
    <source>
        <dbReference type="PROSITE" id="PS51757"/>
    </source>
</evidence>
<keyword evidence="1 6" id="KW-0547">Nucleotide-binding</keyword>
<evidence type="ECO:0000256" key="1">
    <source>
        <dbReference type="ARBA" id="ARBA00022741"/>
    </source>
</evidence>
<dbReference type="GO" id="GO:0016020">
    <property type="term" value="C:membrane"/>
    <property type="evidence" value="ECO:0007669"/>
    <property type="project" value="TreeGrafter"/>
</dbReference>
<dbReference type="PROSITE" id="PS51456">
    <property type="entry name" value="MYOSIN_MOTOR"/>
    <property type="match status" value="1"/>
</dbReference>
<dbReference type="InterPro" id="IPR027417">
    <property type="entry name" value="P-loop_NTPase"/>
</dbReference>
<dbReference type="InterPro" id="IPR001609">
    <property type="entry name" value="Myosin_head_motor_dom-like"/>
</dbReference>
<keyword evidence="5 6" id="KW-0009">Actin-binding</keyword>
<dbReference type="PANTHER" id="PTHR13140:SF845">
    <property type="entry name" value="MYOSIN-LIKE PROTEIN"/>
    <property type="match status" value="1"/>
</dbReference>
<dbReference type="InterPro" id="IPR036961">
    <property type="entry name" value="Kinesin_motor_dom_sf"/>
</dbReference>
<dbReference type="GO" id="GO:0016459">
    <property type="term" value="C:myosin complex"/>
    <property type="evidence" value="ECO:0007669"/>
    <property type="project" value="UniProtKB-KW"/>
</dbReference>
<comment type="caution">
    <text evidence="9">The sequence shown here is derived from an EMBL/GenBank/DDBJ whole genome shotgun (WGS) entry which is preliminary data.</text>
</comment>
<organism evidence="9 10">
    <name type="scientific">Albugo candida</name>
    <dbReference type="NCBI Taxonomy" id="65357"/>
    <lineage>
        <taxon>Eukaryota</taxon>
        <taxon>Sar</taxon>
        <taxon>Stramenopiles</taxon>
        <taxon>Oomycota</taxon>
        <taxon>Peronosporomycetes</taxon>
        <taxon>Albuginales</taxon>
        <taxon>Albuginaceae</taxon>
        <taxon>Albugo</taxon>
    </lineage>
</organism>
<dbReference type="Gene3D" id="3.40.850.10">
    <property type="entry name" value="Kinesin motor domain"/>
    <property type="match status" value="1"/>
</dbReference>
<dbReference type="InterPro" id="IPR010926">
    <property type="entry name" value="Myosin_TH1"/>
</dbReference>
<evidence type="ECO:0000256" key="2">
    <source>
        <dbReference type="ARBA" id="ARBA00022840"/>
    </source>
</evidence>
<dbReference type="GO" id="GO:0005737">
    <property type="term" value="C:cytoplasm"/>
    <property type="evidence" value="ECO:0007669"/>
    <property type="project" value="TreeGrafter"/>
</dbReference>
<gene>
    <name evidence="9" type="ORF">BN9_030920</name>
</gene>
<dbReference type="GO" id="GO:0007015">
    <property type="term" value="P:actin filament organization"/>
    <property type="evidence" value="ECO:0007669"/>
    <property type="project" value="TreeGrafter"/>
</dbReference>
<feature type="domain" description="Myosin motor" evidence="7">
    <location>
        <begin position="1"/>
        <end position="737"/>
    </location>
</feature>
<sequence>MKNLLMLESVDASSIANELQSRYEKSRIYTFLGPVLIAINPYKALSTLHPETKKRVSLYDLSIMESFRRQEFHLSEPHPYAIAEAAYSNIMRFDRNQSLLITGESGSGKTETSKHVMQYITTMSTHVNLLAKKRRMSIEERNEMDTLVQHVTKALWGSNNVLEAFGNAQTIRNNNSSRFGKYIVLQFNRKGQVFAGYIDHYLLEKSRVVHQAEGERNFHAFYQLLAGATEQDRQEWTLLPAEAYTCLTNDYNQVTTIKGVDDSVEYHNVVDNMQAIGISSEEIHLLYQMLAVVLWIGEIQFEETTDEAHNPCAKLTTWADTSHPAKVSGRRAMEIVACLLGVQEQKLESMITHRILSIGNADQKVLFDARQAKKVCHSLSRSLYEKIFTWLVVRVNQSVRTDSPLTKQAVRNSIGILDIYGFEIFHVNAFEQLCINYVNEKLQRLFLAQTLDVEQAEYVQEGLAWQTMEYSNNQRVCDLIEDPKIHGLFPLLDEQCAIARLSDLELIERYNAAHSSHPHYVKSKVQGPFFTILHYAGKVEYDVSMFFEVNVDTLFNDLHRGMQESCIPFVAELFCDKRTEEEKLKRPPSTSQQFRSQVELLITKLDGCHPHYIRCIKPNDTKAALTIDEELLHEQVRNLGLVENLVVRRQGFCYRQVYASFLQRYKFLSNATWPNSSFHSARQATLALLSTPTIGVDTGELIPFEEDSNTLGSFSLGRTKLFLKHPQALSALEVLREKKLPEVVGFIEGAWRRYKKRLVIVKFALAYYDLNRAYQAVLANCFARRMRRPGANDKTHVTALRTSWNDTSGMLLNADNGFSLRLAREEKENVIIFAQSFARARIHRRAFLRLRAAQIEISRRLRGYSTRKNLPAPLQAACKVALLGVRSEFERFMGKKKRRRGTLDREFRGDYIGLANYPAYQGILSARGSSSSIVFAATVTKVNERFAHQDRILVVTETHIFNVKAAQVAKPKERRAVDLALISGVSMSTLPDDYIVLHVKGEADLLLCVDQKTELVQILCRIVQSLLHRALSVEFLDVIHVALVRQKPVRIVFKEAKTTQGVSWVKSDRSQMLVTVGVA</sequence>
<feature type="region of interest" description="Actin-binding" evidence="6">
    <location>
        <begin position="598"/>
        <end position="620"/>
    </location>
</feature>
<evidence type="ECO:0000313" key="10">
    <source>
        <dbReference type="Proteomes" id="UP000053237"/>
    </source>
</evidence>
<name>A0A024G6K9_9STRA</name>
<dbReference type="PANTHER" id="PTHR13140">
    <property type="entry name" value="MYOSIN"/>
    <property type="match status" value="1"/>
</dbReference>
<dbReference type="Gene3D" id="1.20.120.720">
    <property type="entry name" value="Myosin VI head, motor domain, U50 subdomain"/>
    <property type="match status" value="1"/>
</dbReference>
<dbReference type="PROSITE" id="PS51757">
    <property type="entry name" value="TH1"/>
    <property type="match status" value="1"/>
</dbReference>
<evidence type="ECO:0000256" key="5">
    <source>
        <dbReference type="ARBA" id="ARBA00023203"/>
    </source>
</evidence>
<evidence type="ECO:0000259" key="7">
    <source>
        <dbReference type="PROSITE" id="PS51456"/>
    </source>
</evidence>